<feature type="compositionally biased region" description="Basic and acidic residues" evidence="10">
    <location>
        <begin position="14"/>
        <end position="25"/>
    </location>
</feature>
<keyword evidence="6" id="KW-0472">Membrane</keyword>
<evidence type="ECO:0000256" key="7">
    <source>
        <dbReference type="ARBA" id="ARBA00033728"/>
    </source>
</evidence>
<evidence type="ECO:0000256" key="1">
    <source>
        <dbReference type="ARBA" id="ARBA00004148"/>
    </source>
</evidence>
<dbReference type="CDD" id="cd07280">
    <property type="entry name" value="PX_YPT35"/>
    <property type="match status" value="1"/>
</dbReference>
<reference evidence="13" key="1">
    <citation type="submission" date="2017-03" db="EMBL/GenBank/DDBJ databases">
        <authorList>
            <person name="Afonso C.L."/>
            <person name="Miller P.J."/>
            <person name="Scott M.A."/>
            <person name="Spackman E."/>
            <person name="Goraichik I."/>
            <person name="Dimitrov K.M."/>
            <person name="Suarez D.L."/>
            <person name="Swayne D.E."/>
        </authorList>
    </citation>
    <scope>NUCLEOTIDE SEQUENCE [LARGE SCALE GENOMIC DNA]</scope>
</reference>
<dbReference type="GO" id="GO:0032266">
    <property type="term" value="F:phosphatidylinositol-3-phosphate binding"/>
    <property type="evidence" value="ECO:0007669"/>
    <property type="project" value="InterPro"/>
</dbReference>
<keyword evidence="4" id="KW-0926">Vacuole</keyword>
<dbReference type="OrthoDB" id="10254720at2759"/>
<dbReference type="AlphaFoldDB" id="A0A1W5DAF9"/>
<dbReference type="Proteomes" id="UP000192927">
    <property type="component" value="Unassembled WGS sequence"/>
</dbReference>
<evidence type="ECO:0000256" key="10">
    <source>
        <dbReference type="SAM" id="MobiDB-lite"/>
    </source>
</evidence>
<dbReference type="Proteomes" id="UP000324767">
    <property type="component" value="Unassembled WGS sequence"/>
</dbReference>
<evidence type="ECO:0000259" key="11">
    <source>
        <dbReference type="PROSITE" id="PS50195"/>
    </source>
</evidence>
<dbReference type="InterPro" id="IPR036871">
    <property type="entry name" value="PX_dom_sf"/>
</dbReference>
<feature type="compositionally biased region" description="Polar residues" evidence="10">
    <location>
        <begin position="1"/>
        <end position="13"/>
    </location>
</feature>
<protein>
    <recommendedName>
        <fullName evidence="8">Endosomal/vacuolar adapter protein YPT35</fullName>
    </recommendedName>
    <alternativeName>
        <fullName evidence="9">PX domain-containing protein YPT35</fullName>
    </alternativeName>
</protein>
<dbReference type="EMBL" id="VXIT01000001">
    <property type="protein sequence ID" value="KAA6415291.1"/>
    <property type="molecule type" value="Genomic_DNA"/>
</dbReference>
<dbReference type="PANTHER" id="PTHR10555">
    <property type="entry name" value="SORTING NEXIN"/>
    <property type="match status" value="1"/>
</dbReference>
<name>A0A1W5DAF9_9LECA</name>
<feature type="domain" description="PX" evidence="11">
    <location>
        <begin position="76"/>
        <end position="186"/>
    </location>
</feature>
<reference evidence="14" key="2">
    <citation type="submission" date="2017-03" db="EMBL/GenBank/DDBJ databases">
        <authorList>
            <person name="Sharma R."/>
            <person name="Thines M."/>
        </authorList>
    </citation>
    <scope>NUCLEOTIDE SEQUENCE [LARGE SCALE GENOMIC DNA]</scope>
</reference>
<evidence type="ECO:0000256" key="5">
    <source>
        <dbReference type="ARBA" id="ARBA00022753"/>
    </source>
</evidence>
<evidence type="ECO:0000256" key="9">
    <source>
        <dbReference type="ARBA" id="ARBA00033785"/>
    </source>
</evidence>
<comment type="subcellular location">
    <subcellularLocation>
        <location evidence="2">Endosome</location>
    </subcellularLocation>
    <subcellularLocation>
        <location evidence="1">Vacuole membrane</location>
        <topology evidence="1">Peripheral membrane protein</topology>
    </subcellularLocation>
</comment>
<evidence type="ECO:0000313" key="15">
    <source>
        <dbReference type="Proteomes" id="UP000324767"/>
    </source>
</evidence>
<evidence type="ECO:0000313" key="14">
    <source>
        <dbReference type="Proteomes" id="UP000192927"/>
    </source>
</evidence>
<evidence type="ECO:0000256" key="6">
    <source>
        <dbReference type="ARBA" id="ARBA00023136"/>
    </source>
</evidence>
<evidence type="ECO:0000256" key="4">
    <source>
        <dbReference type="ARBA" id="ARBA00022554"/>
    </source>
</evidence>
<dbReference type="PROSITE" id="PS50195">
    <property type="entry name" value="PX"/>
    <property type="match status" value="1"/>
</dbReference>
<dbReference type="SMART" id="SM00312">
    <property type="entry name" value="PX"/>
    <property type="match status" value="1"/>
</dbReference>
<organism evidence="13 14">
    <name type="scientific">Lasallia pustulata</name>
    <dbReference type="NCBI Taxonomy" id="136370"/>
    <lineage>
        <taxon>Eukaryota</taxon>
        <taxon>Fungi</taxon>
        <taxon>Dikarya</taxon>
        <taxon>Ascomycota</taxon>
        <taxon>Pezizomycotina</taxon>
        <taxon>Lecanoromycetes</taxon>
        <taxon>OSLEUM clade</taxon>
        <taxon>Umbilicariomycetidae</taxon>
        <taxon>Umbilicariales</taxon>
        <taxon>Umbilicariaceae</taxon>
        <taxon>Lasallia</taxon>
    </lineage>
</organism>
<dbReference type="GO" id="GO:0005774">
    <property type="term" value="C:vacuolar membrane"/>
    <property type="evidence" value="ECO:0007669"/>
    <property type="project" value="UniProtKB-SubCell"/>
</dbReference>
<proteinExistence type="inferred from homology"/>
<sequence>MESSRLGSSSPHQDSSDGEAHDHPSPAELESPIPPYWLHRRDESYSSVGIVRPPPITLEDHTEEPSEQSKSLWAKGVTIDDYVTVSGNVPRVGDYVVWNCKVETLDGGPMVIRKRYSEFDDLRNKLLITFPHSEAAMPPLPPKSVVFKFRPKFLEKRRIGLAYFLNCVLLNPEFSGSPVLKEFIFN</sequence>
<evidence type="ECO:0000256" key="3">
    <source>
        <dbReference type="ARBA" id="ARBA00007426"/>
    </source>
</evidence>
<comment type="similarity">
    <text evidence="3">Belongs to the YPT35 family.</text>
</comment>
<evidence type="ECO:0000256" key="8">
    <source>
        <dbReference type="ARBA" id="ARBA00033774"/>
    </source>
</evidence>
<dbReference type="Pfam" id="PF00787">
    <property type="entry name" value="PX"/>
    <property type="match status" value="1"/>
</dbReference>
<accession>A0A1W5DAF9</accession>
<dbReference type="Gene3D" id="3.30.1520.10">
    <property type="entry name" value="Phox-like domain"/>
    <property type="match status" value="1"/>
</dbReference>
<dbReference type="InterPro" id="IPR037917">
    <property type="entry name" value="Ypt35_PX"/>
</dbReference>
<keyword evidence="14" id="KW-1185">Reference proteome</keyword>
<dbReference type="EMBL" id="FWEW01003623">
    <property type="protein sequence ID" value="SLM40148.1"/>
    <property type="molecule type" value="Genomic_DNA"/>
</dbReference>
<dbReference type="GO" id="GO:0010008">
    <property type="term" value="C:endosome membrane"/>
    <property type="evidence" value="ECO:0007669"/>
    <property type="project" value="UniProtKB-SubCell"/>
</dbReference>
<comment type="function">
    <text evidence="7">Recruits the lipid transfer protein VPS13 to endosomal and vacuolar membranes.</text>
</comment>
<dbReference type="PANTHER" id="PTHR10555:SF170">
    <property type="entry name" value="FI18122P1"/>
    <property type="match status" value="1"/>
</dbReference>
<evidence type="ECO:0000256" key="2">
    <source>
        <dbReference type="ARBA" id="ARBA00004177"/>
    </source>
</evidence>
<evidence type="ECO:0000313" key="12">
    <source>
        <dbReference type="EMBL" id="KAA6415291.1"/>
    </source>
</evidence>
<dbReference type="SUPFAM" id="SSF64268">
    <property type="entry name" value="PX domain"/>
    <property type="match status" value="1"/>
</dbReference>
<keyword evidence="5" id="KW-0967">Endosome</keyword>
<reference evidence="12 15" key="3">
    <citation type="submission" date="2019-09" db="EMBL/GenBank/DDBJ databases">
        <title>The hologenome of the rock-dwelling lichen Lasallia pustulata.</title>
        <authorList>
            <person name="Greshake Tzovaras B."/>
            <person name="Segers F."/>
            <person name="Bicker A."/>
            <person name="Dal Grande F."/>
            <person name="Otte J."/>
            <person name="Hankeln T."/>
            <person name="Schmitt I."/>
            <person name="Ebersberger I."/>
        </authorList>
    </citation>
    <scope>NUCLEOTIDE SEQUENCE [LARGE SCALE GENOMIC DNA]</scope>
    <source>
        <strain evidence="12">A1-1</strain>
    </source>
</reference>
<feature type="region of interest" description="Disordered" evidence="10">
    <location>
        <begin position="1"/>
        <end position="34"/>
    </location>
</feature>
<evidence type="ECO:0000313" key="13">
    <source>
        <dbReference type="EMBL" id="SLM40148.1"/>
    </source>
</evidence>
<gene>
    <name evidence="12" type="ORF">FRX48_00006</name>
</gene>
<dbReference type="InterPro" id="IPR001683">
    <property type="entry name" value="PX_dom"/>
</dbReference>